<evidence type="ECO:0000256" key="6">
    <source>
        <dbReference type="ARBA" id="ARBA00023187"/>
    </source>
</evidence>
<evidence type="ECO:0000259" key="11">
    <source>
        <dbReference type="PROSITE" id="PS52002"/>
    </source>
</evidence>
<dbReference type="GO" id="GO:0005681">
    <property type="term" value="C:spliceosomal complex"/>
    <property type="evidence" value="ECO:0007669"/>
    <property type="project" value="UniProtKB-UniRule"/>
</dbReference>
<comment type="function">
    <text evidence="9">Binds specifically to the 3'-terminal U-tract of U6 snRNA.</text>
</comment>
<evidence type="ECO:0000256" key="8">
    <source>
        <dbReference type="ARBA" id="ARBA00023274"/>
    </source>
</evidence>
<dbReference type="Pfam" id="PF01423">
    <property type="entry name" value="LSM"/>
    <property type="match status" value="1"/>
</dbReference>
<keyword evidence="5 9" id="KW-0694">RNA-binding</keyword>
<evidence type="ECO:0000313" key="12">
    <source>
        <dbReference type="EMBL" id="KAG2393619.1"/>
    </source>
</evidence>
<feature type="region of interest" description="Disordered" evidence="10">
    <location>
        <begin position="81"/>
        <end position="153"/>
    </location>
</feature>
<accession>A0AA88H4W1</accession>
<comment type="caution">
    <text evidence="12">The sequence shown here is derived from an EMBL/GenBank/DDBJ whole genome shotgun (WGS) entry which is preliminary data.</text>
</comment>
<dbReference type="Proteomes" id="UP000816034">
    <property type="component" value="Unassembled WGS sequence"/>
</dbReference>
<evidence type="ECO:0000256" key="4">
    <source>
        <dbReference type="ARBA" id="ARBA00022728"/>
    </source>
</evidence>
<evidence type="ECO:0000313" key="13">
    <source>
        <dbReference type="Proteomes" id="UP000816034"/>
    </source>
</evidence>
<evidence type="ECO:0000256" key="7">
    <source>
        <dbReference type="ARBA" id="ARBA00023242"/>
    </source>
</evidence>
<keyword evidence="3 9" id="KW-0507">mRNA processing</keyword>
<comment type="similarity">
    <text evidence="2 9">Belongs to the snRNP Sm proteins family.</text>
</comment>
<dbReference type="PANTHER" id="PTHR23338">
    <property type="entry name" value="SMALL NUCLEAR RIBONUCLEOPROTEIN SM"/>
    <property type="match status" value="1"/>
</dbReference>
<evidence type="ECO:0000256" key="2">
    <source>
        <dbReference type="ARBA" id="ARBA00006850"/>
    </source>
</evidence>
<keyword evidence="4 9" id="KW-0747">Spliceosome</keyword>
<comment type="subcellular location">
    <subcellularLocation>
        <location evidence="1 9">Nucleus</location>
    </subcellularLocation>
</comment>
<keyword evidence="6 9" id="KW-0508">mRNA splicing</keyword>
<dbReference type="SUPFAM" id="SSF50182">
    <property type="entry name" value="Sm-like ribonucleoproteins"/>
    <property type="match status" value="1"/>
</dbReference>
<reference evidence="12 13" key="1">
    <citation type="journal article" date="2018" name="BMC Genomics">
        <title>The genome of Naegleria lovaniensis, the basis for a comparative approach to unravel pathogenicity factors of the human pathogenic amoeba N. fowleri.</title>
        <authorList>
            <person name="Liechti N."/>
            <person name="Schurch N."/>
            <person name="Bruggmann R."/>
            <person name="Wittwer M."/>
        </authorList>
    </citation>
    <scope>NUCLEOTIDE SEQUENCE [LARGE SCALE GENOMIC DNA]</scope>
    <source>
        <strain evidence="12 13">ATCC 30569</strain>
    </source>
</reference>
<feature type="domain" description="Sm" evidence="11">
    <location>
        <begin position="2"/>
        <end position="75"/>
    </location>
</feature>
<sequence length="153" mass="16786">MLPLTLLKGAIGTNMLVELKNGETFNGTLTNCDQFMNMNLEDVTCTSRDGTRFWKMDKVYIRGYTLKYIRILDEIINKVKEEQKKSRSKPQQQQQQQTSTAATASSGASTTTSAPQRTRSHSSGAGRGSGRNDSSRSSSSGGGRGRGTHHKTH</sequence>
<evidence type="ECO:0000256" key="1">
    <source>
        <dbReference type="ARBA" id="ARBA00004123"/>
    </source>
</evidence>
<keyword evidence="13" id="KW-1185">Reference proteome</keyword>
<dbReference type="InterPro" id="IPR001163">
    <property type="entry name" value="Sm_dom_euk/arc"/>
</dbReference>
<dbReference type="InterPro" id="IPR047575">
    <property type="entry name" value="Sm"/>
</dbReference>
<organism evidence="12 13">
    <name type="scientific">Naegleria lovaniensis</name>
    <name type="common">Amoeba</name>
    <dbReference type="NCBI Taxonomy" id="51637"/>
    <lineage>
        <taxon>Eukaryota</taxon>
        <taxon>Discoba</taxon>
        <taxon>Heterolobosea</taxon>
        <taxon>Tetramitia</taxon>
        <taxon>Eutetramitia</taxon>
        <taxon>Vahlkampfiidae</taxon>
        <taxon>Naegleria</taxon>
    </lineage>
</organism>
<gene>
    <name evidence="9" type="primary">LSM4</name>
    <name evidence="12" type="ORF">C9374_007150</name>
</gene>
<protein>
    <recommendedName>
        <fullName evidence="9">U6 snRNA-associated Sm-like protein LSm4</fullName>
    </recommendedName>
</protein>
<proteinExistence type="inferred from homology"/>
<keyword evidence="8 9" id="KW-0687">Ribonucleoprotein</keyword>
<dbReference type="InterPro" id="IPR010920">
    <property type="entry name" value="LSM_dom_sf"/>
</dbReference>
<feature type="compositionally biased region" description="Low complexity" evidence="10">
    <location>
        <begin position="91"/>
        <end position="114"/>
    </location>
</feature>
<dbReference type="CDD" id="cd01723">
    <property type="entry name" value="LSm4"/>
    <property type="match status" value="1"/>
</dbReference>
<dbReference type="AlphaFoldDB" id="A0AA88H4W1"/>
<name>A0AA88H4W1_NAELO</name>
<evidence type="ECO:0000256" key="9">
    <source>
        <dbReference type="RuleBase" id="RU365049"/>
    </source>
</evidence>
<dbReference type="PROSITE" id="PS52002">
    <property type="entry name" value="SM"/>
    <property type="match status" value="1"/>
</dbReference>
<dbReference type="GO" id="GO:0000398">
    <property type="term" value="P:mRNA splicing, via spliceosome"/>
    <property type="evidence" value="ECO:0007669"/>
    <property type="project" value="InterPro"/>
</dbReference>
<keyword evidence="7 9" id="KW-0539">Nucleus</keyword>
<dbReference type="GO" id="GO:0003723">
    <property type="term" value="F:RNA binding"/>
    <property type="evidence" value="ECO:0007669"/>
    <property type="project" value="UniProtKB-KW"/>
</dbReference>
<dbReference type="Gene3D" id="2.30.30.100">
    <property type="match status" value="1"/>
</dbReference>
<dbReference type="InterPro" id="IPR034101">
    <property type="entry name" value="Lsm4"/>
</dbReference>
<evidence type="ECO:0000256" key="3">
    <source>
        <dbReference type="ARBA" id="ARBA00022664"/>
    </source>
</evidence>
<comment type="subunit">
    <text evidence="9">LSm subunits form a heteromer with a doughnut shape.</text>
</comment>
<dbReference type="GO" id="GO:0000956">
    <property type="term" value="P:nuclear-transcribed mRNA catabolic process"/>
    <property type="evidence" value="ECO:0007669"/>
    <property type="project" value="UniProtKB-UniRule"/>
</dbReference>
<dbReference type="EMBL" id="PYSW02000002">
    <property type="protein sequence ID" value="KAG2393619.1"/>
    <property type="molecule type" value="Genomic_DNA"/>
</dbReference>
<dbReference type="InterPro" id="IPR027141">
    <property type="entry name" value="LSm4/Sm_D1/D3"/>
</dbReference>
<evidence type="ECO:0000256" key="10">
    <source>
        <dbReference type="SAM" id="MobiDB-lite"/>
    </source>
</evidence>
<dbReference type="SMART" id="SM00651">
    <property type="entry name" value="Sm"/>
    <property type="match status" value="1"/>
</dbReference>
<evidence type="ECO:0000256" key="5">
    <source>
        <dbReference type="ARBA" id="ARBA00022884"/>
    </source>
</evidence>